<dbReference type="HOGENOM" id="CLU_2849536_0_0_1"/>
<proteinExistence type="predicted"/>
<protein>
    <submittedName>
        <fullName evidence="1">Uncharacterized protein</fullName>
    </submittedName>
</protein>
<dbReference type="EMBL" id="KB445577">
    <property type="protein sequence ID" value="EMD91107.1"/>
    <property type="molecule type" value="Genomic_DNA"/>
</dbReference>
<dbReference type="Proteomes" id="UP000016936">
    <property type="component" value="Unassembled WGS sequence"/>
</dbReference>
<organism evidence="1 2">
    <name type="scientific">Cochliobolus heterostrophus (strain C5 / ATCC 48332 / race O)</name>
    <name type="common">Southern corn leaf blight fungus</name>
    <name type="synonym">Bipolaris maydis</name>
    <dbReference type="NCBI Taxonomy" id="701091"/>
    <lineage>
        <taxon>Eukaryota</taxon>
        <taxon>Fungi</taxon>
        <taxon>Dikarya</taxon>
        <taxon>Ascomycota</taxon>
        <taxon>Pezizomycotina</taxon>
        <taxon>Dothideomycetes</taxon>
        <taxon>Pleosporomycetidae</taxon>
        <taxon>Pleosporales</taxon>
        <taxon>Pleosporineae</taxon>
        <taxon>Pleosporaceae</taxon>
        <taxon>Bipolaris</taxon>
    </lineage>
</organism>
<reference evidence="1 2" key="1">
    <citation type="journal article" date="2012" name="PLoS Pathog.">
        <title>Diverse lifestyles and strategies of plant pathogenesis encoded in the genomes of eighteen Dothideomycetes fungi.</title>
        <authorList>
            <person name="Ohm R.A."/>
            <person name="Feau N."/>
            <person name="Henrissat B."/>
            <person name="Schoch C.L."/>
            <person name="Horwitz B.A."/>
            <person name="Barry K.W."/>
            <person name="Condon B.J."/>
            <person name="Copeland A.C."/>
            <person name="Dhillon B."/>
            <person name="Glaser F."/>
            <person name="Hesse C.N."/>
            <person name="Kosti I."/>
            <person name="LaButti K."/>
            <person name="Lindquist E.A."/>
            <person name="Lucas S."/>
            <person name="Salamov A.A."/>
            <person name="Bradshaw R.E."/>
            <person name="Ciuffetti L."/>
            <person name="Hamelin R.C."/>
            <person name="Kema G.H.J."/>
            <person name="Lawrence C."/>
            <person name="Scott J.A."/>
            <person name="Spatafora J.W."/>
            <person name="Turgeon B.G."/>
            <person name="de Wit P.J.G.M."/>
            <person name="Zhong S."/>
            <person name="Goodwin S.B."/>
            <person name="Grigoriev I.V."/>
        </authorList>
    </citation>
    <scope>NUCLEOTIDE SEQUENCE [LARGE SCALE GENOMIC DNA]</scope>
    <source>
        <strain evidence="2">C5 / ATCC 48332 / race O</strain>
    </source>
</reference>
<gene>
    <name evidence="1" type="ORF">COCHEDRAFT_1021826</name>
</gene>
<keyword evidence="2" id="KW-1185">Reference proteome</keyword>
<accession>M2UT93</accession>
<evidence type="ECO:0000313" key="1">
    <source>
        <dbReference type="EMBL" id="EMD91107.1"/>
    </source>
</evidence>
<evidence type="ECO:0000313" key="2">
    <source>
        <dbReference type="Proteomes" id="UP000016936"/>
    </source>
</evidence>
<reference evidence="2" key="2">
    <citation type="journal article" date="2013" name="PLoS Genet.">
        <title>Comparative genome structure, secondary metabolite, and effector coding capacity across Cochliobolus pathogens.</title>
        <authorList>
            <person name="Condon B.J."/>
            <person name="Leng Y."/>
            <person name="Wu D."/>
            <person name="Bushley K.E."/>
            <person name="Ohm R.A."/>
            <person name="Otillar R."/>
            <person name="Martin J."/>
            <person name="Schackwitz W."/>
            <person name="Grimwood J."/>
            <person name="MohdZainudin N."/>
            <person name="Xue C."/>
            <person name="Wang R."/>
            <person name="Manning V.A."/>
            <person name="Dhillon B."/>
            <person name="Tu Z.J."/>
            <person name="Steffenson B.J."/>
            <person name="Salamov A."/>
            <person name="Sun H."/>
            <person name="Lowry S."/>
            <person name="LaButti K."/>
            <person name="Han J."/>
            <person name="Copeland A."/>
            <person name="Lindquist E."/>
            <person name="Barry K."/>
            <person name="Schmutz J."/>
            <person name="Baker S.E."/>
            <person name="Ciuffetti L.M."/>
            <person name="Grigoriev I.V."/>
            <person name="Zhong S."/>
            <person name="Turgeon B.G."/>
        </authorList>
    </citation>
    <scope>NUCLEOTIDE SEQUENCE [LARGE SCALE GENOMIC DNA]</scope>
    <source>
        <strain evidence="2">C5 / ATCC 48332 / race O</strain>
    </source>
</reference>
<name>M2UT93_COCH5</name>
<sequence length="65" mass="7126">MRTFNAHHVTDRPQSILVLCIKGVGVSHVLTISGTMEERGPLQIRKSRGLVGSILNSHLSMIDFA</sequence>
<dbReference type="AlphaFoldDB" id="M2UT93"/>